<feature type="binding site" evidence="8">
    <location>
        <position position="31"/>
    </location>
    <ligand>
        <name>AMP</name>
        <dbReference type="ChEBI" id="CHEBI:456215"/>
    </ligand>
</feature>
<reference evidence="13 16" key="3">
    <citation type="journal article" date="2019" name="Nat. Med.">
        <title>A library of human gut bacterial isolates paired with longitudinal multiomics data enables mechanistic microbiome research.</title>
        <authorList>
            <person name="Poyet M."/>
            <person name="Groussin M."/>
            <person name="Gibbons S.M."/>
            <person name="Avila-Pacheco J."/>
            <person name="Jiang X."/>
            <person name="Kearney S.M."/>
            <person name="Perrotta A.R."/>
            <person name="Berdy B."/>
            <person name="Zhao S."/>
            <person name="Lieberman T.D."/>
            <person name="Swanson P.K."/>
            <person name="Smith M."/>
            <person name="Roesemann S."/>
            <person name="Alexander J.E."/>
            <person name="Rich S.A."/>
            <person name="Livny J."/>
            <person name="Vlamakis H."/>
            <person name="Clish C."/>
            <person name="Bullock K."/>
            <person name="Deik A."/>
            <person name="Scott J."/>
            <person name="Pierce K.A."/>
            <person name="Xavier R.J."/>
            <person name="Alm E.J."/>
        </authorList>
    </citation>
    <scope>NUCLEOTIDE SEQUENCE [LARGE SCALE GENOMIC DNA]</scope>
    <source>
        <strain evidence="13 16">BIOML-A2</strain>
    </source>
</reference>
<feature type="binding site" evidence="8">
    <location>
        <begin position="57"/>
        <end position="59"/>
    </location>
    <ligand>
        <name>AMP</name>
        <dbReference type="ChEBI" id="CHEBI:456215"/>
    </ligand>
</feature>
<dbReference type="PRINTS" id="PR00094">
    <property type="entry name" value="ADENYLTKNASE"/>
</dbReference>
<dbReference type="Pfam" id="PF00406">
    <property type="entry name" value="ADK"/>
    <property type="match status" value="1"/>
</dbReference>
<evidence type="ECO:0000256" key="5">
    <source>
        <dbReference type="ARBA" id="ARBA00022777"/>
    </source>
</evidence>
<feature type="region of interest" description="NMP" evidence="8">
    <location>
        <begin position="30"/>
        <end position="59"/>
    </location>
</feature>
<dbReference type="EC" id="2.7.4.3" evidence="8 10"/>
<reference evidence="15" key="2">
    <citation type="submission" date="2016-11" db="EMBL/GenBank/DDBJ databases">
        <authorList>
            <person name="Jaros S."/>
            <person name="Januszkiewicz K."/>
            <person name="Wedrychowicz H."/>
        </authorList>
    </citation>
    <scope>NUCLEOTIDE SEQUENCE [LARGE SCALE GENOMIC DNA]</scope>
    <source>
        <strain evidence="15">DSM 4029</strain>
    </source>
</reference>
<keyword evidence="1 8" id="KW-0808">Transferase</keyword>
<feature type="binding site" evidence="8">
    <location>
        <position position="195"/>
    </location>
    <ligand>
        <name>ATP</name>
        <dbReference type="ChEBI" id="CHEBI:30616"/>
    </ligand>
</feature>
<comment type="subunit">
    <text evidence="8 10">Monomer.</text>
</comment>
<dbReference type="GO" id="GO:0008270">
    <property type="term" value="F:zinc ion binding"/>
    <property type="evidence" value="ECO:0007669"/>
    <property type="project" value="UniProtKB-UniRule"/>
</dbReference>
<dbReference type="Gene3D" id="3.40.50.300">
    <property type="entry name" value="P-loop containing nucleotide triphosphate hydrolases"/>
    <property type="match status" value="1"/>
</dbReference>
<evidence type="ECO:0000256" key="3">
    <source>
        <dbReference type="ARBA" id="ARBA00022727"/>
    </source>
</evidence>
<organism evidence="12 17">
    <name type="scientific">Bittarella massiliensis</name>
    <name type="common">ex Durand et al. 2017</name>
    <dbReference type="NCBI Taxonomy" id="1720313"/>
    <lineage>
        <taxon>Bacteria</taxon>
        <taxon>Bacillati</taxon>
        <taxon>Bacillota</taxon>
        <taxon>Clostridia</taxon>
        <taxon>Eubacteriales</taxon>
        <taxon>Oscillospiraceae</taxon>
        <taxon>Bittarella (ex Durand et al. 2017)</taxon>
    </lineage>
</organism>
<dbReference type="GO" id="GO:0044209">
    <property type="term" value="P:AMP salvage"/>
    <property type="evidence" value="ECO:0007669"/>
    <property type="project" value="UniProtKB-UniRule"/>
</dbReference>
<evidence type="ECO:0000313" key="16">
    <source>
        <dbReference type="Proteomes" id="UP000474718"/>
    </source>
</evidence>
<dbReference type="Proteomes" id="UP000474718">
    <property type="component" value="Unassembled WGS sequence"/>
</dbReference>
<evidence type="ECO:0000256" key="2">
    <source>
        <dbReference type="ARBA" id="ARBA00022723"/>
    </source>
</evidence>
<comment type="function">
    <text evidence="8">Catalyzes the reversible transfer of the terminal phosphate group between ATP and AMP. Plays an important role in cellular energy homeostasis and in adenine nucleotide metabolism.</text>
</comment>
<accession>A0AAP1LH44</accession>
<evidence type="ECO:0000313" key="12">
    <source>
        <dbReference type="EMBL" id="MCQ4949407.1"/>
    </source>
</evidence>
<dbReference type="GO" id="GO:0005737">
    <property type="term" value="C:cytoplasm"/>
    <property type="evidence" value="ECO:0007669"/>
    <property type="project" value="UniProtKB-SubCell"/>
</dbReference>
<comment type="subcellular location">
    <subcellularLocation>
        <location evidence="8 10">Cytoplasm</location>
    </subcellularLocation>
</comment>
<dbReference type="Pfam" id="PF05191">
    <property type="entry name" value="ADK_lid"/>
    <property type="match status" value="1"/>
</dbReference>
<evidence type="ECO:0000256" key="4">
    <source>
        <dbReference type="ARBA" id="ARBA00022741"/>
    </source>
</evidence>
<feature type="binding site" evidence="8">
    <location>
        <position position="156"/>
    </location>
    <ligand>
        <name>AMP</name>
        <dbReference type="ChEBI" id="CHEBI:456215"/>
    </ligand>
</feature>
<evidence type="ECO:0000313" key="13">
    <source>
        <dbReference type="EMBL" id="MZL70588.1"/>
    </source>
</evidence>
<feature type="binding site" evidence="8">
    <location>
        <begin position="10"/>
        <end position="15"/>
    </location>
    <ligand>
        <name>ATP</name>
        <dbReference type="ChEBI" id="CHEBI:30616"/>
    </ligand>
</feature>
<reference evidence="14" key="1">
    <citation type="submission" date="2016-11" db="EMBL/GenBank/DDBJ databases">
        <authorList>
            <person name="Varghese N."/>
            <person name="Submissions S."/>
        </authorList>
    </citation>
    <scope>NUCLEOTIDE SEQUENCE</scope>
    <source>
        <strain evidence="14">DSM 4029</strain>
    </source>
</reference>
<dbReference type="Proteomes" id="UP000184089">
    <property type="component" value="Unassembled WGS sequence"/>
</dbReference>
<comment type="caution">
    <text evidence="12">The sequence shown here is derived from an EMBL/GenBank/DDBJ whole genome shotgun (WGS) entry which is preliminary data.</text>
</comment>
<evidence type="ECO:0000256" key="8">
    <source>
        <dbReference type="HAMAP-Rule" id="MF_00235"/>
    </source>
</evidence>
<dbReference type="NCBIfam" id="NF001381">
    <property type="entry name" value="PRK00279.1-3"/>
    <property type="match status" value="1"/>
</dbReference>
<keyword evidence="8" id="KW-0963">Cytoplasm</keyword>
<dbReference type="RefSeq" id="WP_021659696.1">
    <property type="nucleotide sequence ID" value="NZ_FQVY01000003.1"/>
</dbReference>
<comment type="pathway">
    <text evidence="8">Purine metabolism; AMP biosynthesis via salvage pathway; AMP from ADP: step 1/1.</text>
</comment>
<evidence type="ECO:0000256" key="6">
    <source>
        <dbReference type="ARBA" id="ARBA00022833"/>
    </source>
</evidence>
<keyword evidence="16" id="KW-1185">Reference proteome</keyword>
<dbReference type="AlphaFoldDB" id="A0AAP1LH44"/>
<dbReference type="GO" id="GO:0004017">
    <property type="term" value="F:AMP kinase activity"/>
    <property type="evidence" value="ECO:0007669"/>
    <property type="project" value="UniProtKB-UniRule"/>
</dbReference>
<dbReference type="HAMAP" id="MF_00235">
    <property type="entry name" value="Adenylate_kinase_Adk"/>
    <property type="match status" value="1"/>
</dbReference>
<dbReference type="InterPro" id="IPR006259">
    <property type="entry name" value="Adenyl_kin_sub"/>
</dbReference>
<dbReference type="InterPro" id="IPR007862">
    <property type="entry name" value="Adenylate_kinase_lid-dom"/>
</dbReference>
<feature type="binding site" evidence="8">
    <location>
        <position position="129"/>
    </location>
    <ligand>
        <name>Zn(2+)</name>
        <dbReference type="ChEBI" id="CHEBI:29105"/>
        <note>structural</note>
    </ligand>
</feature>
<dbReference type="EMBL" id="FQVY01000003">
    <property type="protein sequence ID" value="SHG37695.1"/>
    <property type="molecule type" value="Genomic_DNA"/>
</dbReference>
<dbReference type="EMBL" id="JANGAB010000003">
    <property type="protein sequence ID" value="MCQ4949407.1"/>
    <property type="molecule type" value="Genomic_DNA"/>
</dbReference>
<evidence type="ECO:0000259" key="11">
    <source>
        <dbReference type="Pfam" id="PF05191"/>
    </source>
</evidence>
<dbReference type="PANTHER" id="PTHR23359">
    <property type="entry name" value="NUCLEOTIDE KINASE"/>
    <property type="match status" value="1"/>
</dbReference>
<feature type="binding site" evidence="8">
    <location>
        <position position="167"/>
    </location>
    <ligand>
        <name>AMP</name>
        <dbReference type="ChEBI" id="CHEBI:456215"/>
    </ligand>
</feature>
<keyword evidence="2 8" id="KW-0479">Metal-binding</keyword>
<comment type="domain">
    <text evidence="8">Consists of three domains, a large central CORE domain and two small peripheral domains, NMPbind and LID, which undergo movements during catalysis. The LID domain closes over the site of phosphoryl transfer upon ATP binding. Assembling and dissambling the active center during each catalytic cycle provides an effective means to prevent ATP hydrolysis. Some bacteria have evolved a zinc-coordinating structure that stabilizes the LID domain.</text>
</comment>
<keyword evidence="3 8" id="KW-0545">Nucleotide biosynthesis</keyword>
<dbReference type="InterPro" id="IPR000850">
    <property type="entry name" value="Adenylat/UMP-CMP_kin"/>
</dbReference>
<dbReference type="CDD" id="cd01428">
    <property type="entry name" value="ADK"/>
    <property type="match status" value="1"/>
</dbReference>
<protein>
    <recommendedName>
        <fullName evidence="8 10">Adenylate kinase</fullName>
        <shortName evidence="8">AK</shortName>
        <ecNumber evidence="8 10">2.7.4.3</ecNumber>
    </recommendedName>
    <alternativeName>
        <fullName evidence="8">ATP-AMP transphosphorylase</fullName>
    </alternativeName>
    <alternativeName>
        <fullName evidence="8">ATP:AMP phosphotransferase</fullName>
    </alternativeName>
    <alternativeName>
        <fullName evidence="8">Adenylate monophosphate kinase</fullName>
    </alternativeName>
</protein>
<feature type="binding site" evidence="8">
    <location>
        <position position="149"/>
    </location>
    <ligand>
        <name>Zn(2+)</name>
        <dbReference type="ChEBI" id="CHEBI:29105"/>
        <note>structural</note>
    </ligand>
</feature>
<dbReference type="NCBIfam" id="TIGR01351">
    <property type="entry name" value="adk"/>
    <property type="match status" value="1"/>
</dbReference>
<comment type="catalytic activity">
    <reaction evidence="8 10">
        <text>AMP + ATP = 2 ADP</text>
        <dbReference type="Rhea" id="RHEA:12973"/>
        <dbReference type="ChEBI" id="CHEBI:30616"/>
        <dbReference type="ChEBI" id="CHEBI:456215"/>
        <dbReference type="ChEBI" id="CHEBI:456216"/>
        <dbReference type="EC" id="2.7.4.3"/>
    </reaction>
</comment>
<feature type="domain" description="Adenylate kinase active site lid" evidence="11">
    <location>
        <begin position="123"/>
        <end position="158"/>
    </location>
</feature>
<evidence type="ECO:0000313" key="15">
    <source>
        <dbReference type="Proteomes" id="UP000184089"/>
    </source>
</evidence>
<dbReference type="Proteomes" id="UP001205063">
    <property type="component" value="Unassembled WGS sequence"/>
</dbReference>
<feature type="region of interest" description="LID" evidence="8">
    <location>
        <begin position="122"/>
        <end position="159"/>
    </location>
</feature>
<proteinExistence type="inferred from homology"/>
<dbReference type="SUPFAM" id="SSF52540">
    <property type="entry name" value="P-loop containing nucleoside triphosphate hydrolases"/>
    <property type="match status" value="1"/>
</dbReference>
<sequence length="210" mass="22892">MNLIFLGAPGAGKGTQAEKVCDLLKIPAISTGNILREAVKNGTEMGQKAKSYMDAGNLVPDDVIIGIVKERLAQSDCENGFVLDGVPRTVAQAEALDEAGVRIDRVVNIQVEDDAIVRRMSGRRVCSDCGASYHTDYKPSKIDGVCDKCGGKLVIRKDDQESIVKDRLQVYHDLTEPLIAYYEKKGVLKTVIGQERVEDTSELVRRALGV</sequence>
<evidence type="ECO:0000256" key="1">
    <source>
        <dbReference type="ARBA" id="ARBA00022679"/>
    </source>
</evidence>
<name>A0AAP1LH44_9FIRM</name>
<gene>
    <name evidence="8" type="primary">adk</name>
    <name evidence="13" type="ORF">GT747_12595</name>
    <name evidence="12" type="ORF">NE646_06970</name>
    <name evidence="14" type="ORF">SAMN05444424_2294</name>
</gene>
<comment type="caution">
    <text evidence="8">Lacks conserved residue(s) required for the propagation of feature annotation.</text>
</comment>
<feature type="binding site" evidence="8">
    <location>
        <position position="126"/>
    </location>
    <ligand>
        <name>Zn(2+)</name>
        <dbReference type="ChEBI" id="CHEBI:29105"/>
        <note>structural</note>
    </ligand>
</feature>
<evidence type="ECO:0000256" key="10">
    <source>
        <dbReference type="RuleBase" id="RU003331"/>
    </source>
</evidence>
<keyword evidence="7 8" id="KW-0067">ATP-binding</keyword>
<feature type="binding site" evidence="8">
    <location>
        <begin position="132"/>
        <end position="133"/>
    </location>
    <ligand>
        <name>ATP</name>
        <dbReference type="ChEBI" id="CHEBI:30616"/>
    </ligand>
</feature>
<evidence type="ECO:0000256" key="7">
    <source>
        <dbReference type="ARBA" id="ARBA00022840"/>
    </source>
</evidence>
<feature type="binding site" evidence="8">
    <location>
        <position position="92"/>
    </location>
    <ligand>
        <name>AMP</name>
        <dbReference type="ChEBI" id="CHEBI:456215"/>
    </ligand>
</feature>
<keyword evidence="6 8" id="KW-0862">Zinc</keyword>
<comment type="similarity">
    <text evidence="8 9">Belongs to the adenylate kinase family.</text>
</comment>
<reference evidence="12" key="4">
    <citation type="submission" date="2022-06" db="EMBL/GenBank/DDBJ databases">
        <title>Isolation of gut microbiota from human fecal samples.</title>
        <authorList>
            <person name="Pamer E.G."/>
            <person name="Barat B."/>
            <person name="Waligurski E."/>
            <person name="Medina S."/>
            <person name="Paddock L."/>
            <person name="Mostad J."/>
        </authorList>
    </citation>
    <scope>NUCLEOTIDE SEQUENCE</scope>
    <source>
        <strain evidence="12">DFI.7.96</strain>
    </source>
</reference>
<evidence type="ECO:0000256" key="9">
    <source>
        <dbReference type="RuleBase" id="RU003330"/>
    </source>
</evidence>
<feature type="binding site" evidence="8">
    <location>
        <position position="123"/>
    </location>
    <ligand>
        <name>ATP</name>
        <dbReference type="ChEBI" id="CHEBI:30616"/>
    </ligand>
</feature>
<feature type="binding site" evidence="8">
    <location>
        <position position="36"/>
    </location>
    <ligand>
        <name>AMP</name>
        <dbReference type="ChEBI" id="CHEBI:456215"/>
    </ligand>
</feature>
<keyword evidence="5 8" id="KW-0418">Kinase</keyword>
<dbReference type="EMBL" id="WWVX01000008">
    <property type="protein sequence ID" value="MZL70588.1"/>
    <property type="molecule type" value="Genomic_DNA"/>
</dbReference>
<dbReference type="NCBIfam" id="NF011100">
    <property type="entry name" value="PRK14527.1"/>
    <property type="match status" value="1"/>
</dbReference>
<evidence type="ECO:0000313" key="14">
    <source>
        <dbReference type="EMBL" id="SHG37695.1"/>
    </source>
</evidence>
<keyword evidence="4 8" id="KW-0547">Nucleotide-binding</keyword>
<feature type="binding site" evidence="8">
    <location>
        <position position="146"/>
    </location>
    <ligand>
        <name>Zn(2+)</name>
        <dbReference type="ChEBI" id="CHEBI:29105"/>
        <note>structural</note>
    </ligand>
</feature>
<dbReference type="GO" id="GO:0005524">
    <property type="term" value="F:ATP binding"/>
    <property type="evidence" value="ECO:0007669"/>
    <property type="project" value="UniProtKB-UniRule"/>
</dbReference>
<dbReference type="NCBIfam" id="NF001380">
    <property type="entry name" value="PRK00279.1-2"/>
    <property type="match status" value="1"/>
</dbReference>
<dbReference type="FunFam" id="3.40.50.300:FF:000106">
    <property type="entry name" value="Adenylate kinase mitochondrial"/>
    <property type="match status" value="1"/>
</dbReference>
<evidence type="ECO:0000313" key="17">
    <source>
        <dbReference type="Proteomes" id="UP001205063"/>
    </source>
</evidence>
<dbReference type="InterPro" id="IPR027417">
    <property type="entry name" value="P-loop_NTPase"/>
</dbReference>